<reference evidence="3 4" key="1">
    <citation type="submission" date="2016-11" db="EMBL/GenBank/DDBJ databases">
        <authorList>
            <person name="Jaros S."/>
            <person name="Januszkiewicz K."/>
            <person name="Wedrychowicz H."/>
        </authorList>
    </citation>
    <scope>NUCLEOTIDE SEQUENCE [LARGE SCALE GENOMIC DNA]</scope>
    <source>
        <strain evidence="3 4">DSM 15929</strain>
    </source>
</reference>
<dbReference type="RefSeq" id="WP_073279926.1">
    <property type="nucleotide sequence ID" value="NZ_FRAC01000035.1"/>
</dbReference>
<evidence type="ECO:0000256" key="1">
    <source>
        <dbReference type="SAM" id="SignalP"/>
    </source>
</evidence>
<dbReference type="Pfam" id="PF08486">
    <property type="entry name" value="SpoIID"/>
    <property type="match status" value="1"/>
</dbReference>
<dbReference type="OrthoDB" id="9794671at2"/>
<proteinExistence type="predicted"/>
<protein>
    <submittedName>
        <fullName evidence="3">Stage II sporulation protein</fullName>
    </submittedName>
</protein>
<keyword evidence="1" id="KW-0732">Signal</keyword>
<sequence>MKKIFVTGLVICSLLIHVPAVSADTENIADSTGLEVIREYFELVNNKEQELIPGILSSAYAEDTAAFYSNGENKENQVGIFNIDTAVVDDAVAISNDSSSASVNLNAYEGTSGLSLYFVKANLKVTSSDEYFMDGINYFYFVTGIDNGQTRILEFSVPTYEEVKQLESNQKDAAEYIQDKEMNKEDIVITPYSYDAPVSDVTSNPSTISVLRKSSGKVDKVNFKTYCKVVTSCEVGYSTWKSDALKASAMAIKNYGIQRTHKQKHPGEGCDVYDTQADQVYNPDKTRLTECDTAVDDIYNYFMYDSGTKLFPGFHVANVNVSKYASKNGGILSQEGSRDLAKNGSTWKDILHNYYDKVSGTSYYNSEVATGKIQITEHK</sequence>
<evidence type="ECO:0000313" key="4">
    <source>
        <dbReference type="Proteomes" id="UP000184386"/>
    </source>
</evidence>
<dbReference type="AlphaFoldDB" id="A0A1M7B303"/>
<evidence type="ECO:0000259" key="2">
    <source>
        <dbReference type="Pfam" id="PF08486"/>
    </source>
</evidence>
<dbReference type="Proteomes" id="UP000184386">
    <property type="component" value="Unassembled WGS sequence"/>
</dbReference>
<name>A0A1M7B303_9FIRM</name>
<dbReference type="STRING" id="1121322.SAMN02745136_05006"/>
<dbReference type="EMBL" id="FRAC01000035">
    <property type="protein sequence ID" value="SHL49287.1"/>
    <property type="molecule type" value="Genomic_DNA"/>
</dbReference>
<feature type="signal peptide" evidence="1">
    <location>
        <begin position="1"/>
        <end position="22"/>
    </location>
</feature>
<organism evidence="3 4">
    <name type="scientific">Anaerocolumna jejuensis DSM 15929</name>
    <dbReference type="NCBI Taxonomy" id="1121322"/>
    <lineage>
        <taxon>Bacteria</taxon>
        <taxon>Bacillati</taxon>
        <taxon>Bacillota</taxon>
        <taxon>Clostridia</taxon>
        <taxon>Lachnospirales</taxon>
        <taxon>Lachnospiraceae</taxon>
        <taxon>Anaerocolumna</taxon>
    </lineage>
</organism>
<dbReference type="InterPro" id="IPR013693">
    <property type="entry name" value="SpoIID/LytB_N"/>
</dbReference>
<evidence type="ECO:0000313" key="3">
    <source>
        <dbReference type="EMBL" id="SHL49287.1"/>
    </source>
</evidence>
<accession>A0A1M7B303</accession>
<gene>
    <name evidence="3" type="ORF">SAMN02745136_05006</name>
</gene>
<feature type="domain" description="Sporulation stage II protein D amidase enhancer LytB N-terminal" evidence="2">
    <location>
        <begin position="214"/>
        <end position="296"/>
    </location>
</feature>
<feature type="chain" id="PRO_5039101694" evidence="1">
    <location>
        <begin position="23"/>
        <end position="379"/>
    </location>
</feature>
<keyword evidence="4" id="KW-1185">Reference proteome</keyword>